<evidence type="ECO:0000313" key="3">
    <source>
        <dbReference type="Proteomes" id="UP000789901"/>
    </source>
</evidence>
<organism evidence="2 3">
    <name type="scientific">Gigaspora margarita</name>
    <dbReference type="NCBI Taxonomy" id="4874"/>
    <lineage>
        <taxon>Eukaryota</taxon>
        <taxon>Fungi</taxon>
        <taxon>Fungi incertae sedis</taxon>
        <taxon>Mucoromycota</taxon>
        <taxon>Glomeromycotina</taxon>
        <taxon>Glomeromycetes</taxon>
        <taxon>Diversisporales</taxon>
        <taxon>Gigasporaceae</taxon>
        <taxon>Gigaspora</taxon>
    </lineage>
</organism>
<feature type="region of interest" description="Disordered" evidence="1">
    <location>
        <begin position="41"/>
        <end position="64"/>
    </location>
</feature>
<comment type="caution">
    <text evidence="2">The sequence shown here is derived from an EMBL/GenBank/DDBJ whole genome shotgun (WGS) entry which is preliminary data.</text>
</comment>
<keyword evidence="3" id="KW-1185">Reference proteome</keyword>
<proteinExistence type="predicted"/>
<name>A0ABN7W014_GIGMA</name>
<protein>
    <submittedName>
        <fullName evidence="2">21438_t:CDS:1</fullName>
    </submittedName>
</protein>
<dbReference type="EMBL" id="CAJVQB010026511">
    <property type="protein sequence ID" value="CAG8808714.1"/>
    <property type="molecule type" value="Genomic_DNA"/>
</dbReference>
<sequence>KNKIVELDSNPKPFFANGSRVNIEADQAFANIFSNLLSHSGSSSSKMVYDLPPQMPSAREKLYN</sequence>
<accession>A0ABN7W014</accession>
<reference evidence="2 3" key="1">
    <citation type="submission" date="2021-06" db="EMBL/GenBank/DDBJ databases">
        <authorList>
            <person name="Kallberg Y."/>
            <person name="Tangrot J."/>
            <person name="Rosling A."/>
        </authorList>
    </citation>
    <scope>NUCLEOTIDE SEQUENCE [LARGE SCALE GENOMIC DNA]</scope>
    <source>
        <strain evidence="2 3">120-4 pot B 10/14</strain>
    </source>
</reference>
<feature type="non-terminal residue" evidence="2">
    <location>
        <position position="1"/>
    </location>
</feature>
<evidence type="ECO:0000313" key="2">
    <source>
        <dbReference type="EMBL" id="CAG8808714.1"/>
    </source>
</evidence>
<evidence type="ECO:0000256" key="1">
    <source>
        <dbReference type="SAM" id="MobiDB-lite"/>
    </source>
</evidence>
<gene>
    <name evidence="2" type="ORF">GMARGA_LOCUS24756</name>
</gene>
<dbReference type="Proteomes" id="UP000789901">
    <property type="component" value="Unassembled WGS sequence"/>
</dbReference>